<evidence type="ECO:0000256" key="6">
    <source>
        <dbReference type="ARBA" id="ARBA00023014"/>
    </source>
</evidence>
<dbReference type="AlphaFoldDB" id="C6C032"/>
<dbReference type="GO" id="GO:0005886">
    <property type="term" value="C:plasma membrane"/>
    <property type="evidence" value="ECO:0007669"/>
    <property type="project" value="TreeGrafter"/>
</dbReference>
<keyword evidence="6" id="KW-0411">Iron-sulfur</keyword>
<keyword evidence="7" id="KW-0472">Membrane</keyword>
<keyword evidence="7" id="KW-1133">Transmembrane helix</keyword>
<dbReference type="Proteomes" id="UP000002601">
    <property type="component" value="Chromosome"/>
</dbReference>
<evidence type="ECO:0000256" key="1">
    <source>
        <dbReference type="ARBA" id="ARBA00022448"/>
    </source>
</evidence>
<dbReference type="GO" id="GO:0046872">
    <property type="term" value="F:metal ion binding"/>
    <property type="evidence" value="ECO:0007669"/>
    <property type="project" value="UniProtKB-KW"/>
</dbReference>
<feature type="transmembrane region" description="Helical" evidence="7">
    <location>
        <begin position="275"/>
        <end position="293"/>
    </location>
</feature>
<keyword evidence="3" id="KW-0479">Metal-binding</keyword>
<keyword evidence="1" id="KW-0813">Transport</keyword>
<feature type="transmembrane region" description="Helical" evidence="7">
    <location>
        <begin position="414"/>
        <end position="433"/>
    </location>
</feature>
<evidence type="ECO:0000313" key="9">
    <source>
        <dbReference type="EMBL" id="ACS80903.1"/>
    </source>
</evidence>
<organism evidence="9 10">
    <name type="scientific">Maridesulfovibrio salexigens (strain ATCC 14822 / DSM 2638 / NCIMB 8403 / VKM B-1763)</name>
    <name type="common">Desulfovibrio salexigens</name>
    <dbReference type="NCBI Taxonomy" id="526222"/>
    <lineage>
        <taxon>Bacteria</taxon>
        <taxon>Pseudomonadati</taxon>
        <taxon>Thermodesulfobacteriota</taxon>
        <taxon>Desulfovibrionia</taxon>
        <taxon>Desulfovibrionales</taxon>
        <taxon>Desulfovibrionaceae</taxon>
        <taxon>Maridesulfovibrio</taxon>
    </lineage>
</organism>
<evidence type="ECO:0000256" key="4">
    <source>
        <dbReference type="ARBA" id="ARBA00022982"/>
    </source>
</evidence>
<accession>C6C032</accession>
<feature type="transmembrane region" description="Helical" evidence="7">
    <location>
        <begin position="42"/>
        <end position="61"/>
    </location>
</feature>
<proteinExistence type="predicted"/>
<evidence type="ECO:0000256" key="3">
    <source>
        <dbReference type="ARBA" id="ARBA00022723"/>
    </source>
</evidence>
<feature type="transmembrane region" description="Helical" evidence="7">
    <location>
        <begin position="181"/>
        <end position="200"/>
    </location>
</feature>
<reference evidence="9 10" key="1">
    <citation type="submission" date="2009-06" db="EMBL/GenBank/DDBJ databases">
        <title>Complete sequence of Desulfovibrio salexigens DSM 2638.</title>
        <authorList>
            <consortium name="US DOE Joint Genome Institute"/>
            <person name="Lucas S."/>
            <person name="Copeland A."/>
            <person name="Lapidus A."/>
            <person name="Glavina del Rio T."/>
            <person name="Tice H."/>
            <person name="Bruce D."/>
            <person name="Goodwin L."/>
            <person name="Pitluck S."/>
            <person name="Munk A.C."/>
            <person name="Brettin T."/>
            <person name="Detter J.C."/>
            <person name="Han C."/>
            <person name="Tapia R."/>
            <person name="Larimer F."/>
            <person name="Land M."/>
            <person name="Hauser L."/>
            <person name="Kyrpides N."/>
            <person name="Anderson I."/>
            <person name="Wall J.D."/>
            <person name="Arkin A.P."/>
            <person name="Dehal P."/>
            <person name="Chivian D."/>
            <person name="Giles B."/>
            <person name="Hazen T.C."/>
        </authorList>
    </citation>
    <scope>NUCLEOTIDE SEQUENCE [LARGE SCALE GENOMIC DNA]</scope>
    <source>
        <strain evidence="10">ATCC 14822 / DSM 2638 / NCIMB 8403 / VKM B-1763</strain>
    </source>
</reference>
<evidence type="ECO:0000256" key="2">
    <source>
        <dbReference type="ARBA" id="ARBA00022485"/>
    </source>
</evidence>
<keyword evidence="10" id="KW-1185">Reference proteome</keyword>
<dbReference type="OrthoDB" id="9784262at2"/>
<keyword evidence="5" id="KW-0408">Iron</keyword>
<dbReference type="PROSITE" id="PS51379">
    <property type="entry name" value="4FE4S_FER_2"/>
    <property type="match status" value="1"/>
</dbReference>
<evidence type="ECO:0000313" key="10">
    <source>
        <dbReference type="Proteomes" id="UP000002601"/>
    </source>
</evidence>
<keyword evidence="7" id="KW-0812">Transmembrane</keyword>
<dbReference type="Pfam" id="PF12801">
    <property type="entry name" value="Fer4_5"/>
    <property type="match status" value="2"/>
</dbReference>
<gene>
    <name evidence="9" type="ordered locus">Desal_2851</name>
</gene>
<sequence>MAGLFIISLSYLLLAAHALRGGDGGLAVFMIGTAGLAFSRERWAGNVAGVMLGCGSLLWLVKGSSLINLRIGVGGDWIRLAVIMGSLFAVTIFAAAYCFSTAGRERFCQGKDQGWFRTSIFLLTVLLLEITRNKVSFPILLADRFFPGWGRAEIFLLACYASWLGGKMFSPEGAKTMRPRIWALFSLVFFGQLAFGIAGIEQFLMTGKLHLPVPALIAAGPVYRGSGFFMPILFTVSVLLVGPAWCSHLCYIGAWDDQCSRIGKLRPSRKFNSRLIWMRLALLAVVVGAAWGMRVAGASVAIAVWSASLFGLAGIAVMFWFSRRMGMMVHCTAFCPMGIVSNLLGRVSPWRMKISDDCCKCMKCSKSCRYNALKPVDIAAGRPGISCTLCGDCISSCSSSSLGYRLPIVTPKTARMVFLVLVITLHALFLGVARI</sequence>
<keyword evidence="2" id="KW-0004">4Fe-4S</keyword>
<evidence type="ECO:0000256" key="5">
    <source>
        <dbReference type="ARBA" id="ARBA00023004"/>
    </source>
</evidence>
<evidence type="ECO:0000259" key="8">
    <source>
        <dbReference type="PROSITE" id="PS51379"/>
    </source>
</evidence>
<dbReference type="SUPFAM" id="SSF54862">
    <property type="entry name" value="4Fe-4S ferredoxins"/>
    <property type="match status" value="1"/>
</dbReference>
<dbReference type="HOGENOM" id="CLU_050827_0_0_7"/>
<protein>
    <submittedName>
        <fullName evidence="9">4Fe-4S ferredoxin iron-sulfur binding domain protein</fullName>
    </submittedName>
</protein>
<name>C6C032_MARSD</name>
<dbReference type="eggNOG" id="COG0348">
    <property type="taxonomic scope" value="Bacteria"/>
</dbReference>
<dbReference type="KEGG" id="dsa:Desal_2851"/>
<feature type="domain" description="4Fe-4S ferredoxin-type" evidence="8">
    <location>
        <begin position="350"/>
        <end position="378"/>
    </location>
</feature>
<feature type="transmembrane region" description="Helical" evidence="7">
    <location>
        <begin position="232"/>
        <end position="254"/>
    </location>
</feature>
<evidence type="ECO:0000256" key="7">
    <source>
        <dbReference type="SAM" id="Phobius"/>
    </source>
</evidence>
<feature type="transmembrane region" description="Helical" evidence="7">
    <location>
        <begin position="81"/>
        <end position="102"/>
    </location>
</feature>
<dbReference type="InterPro" id="IPR017896">
    <property type="entry name" value="4Fe4S_Fe-S-bd"/>
</dbReference>
<dbReference type="STRING" id="526222.Desal_2851"/>
<dbReference type="RefSeq" id="WP_015852719.1">
    <property type="nucleotide sequence ID" value="NC_012881.1"/>
</dbReference>
<keyword evidence="4" id="KW-0249">Electron transport</keyword>
<dbReference type="GO" id="GO:0051539">
    <property type="term" value="F:4 iron, 4 sulfur cluster binding"/>
    <property type="evidence" value="ECO:0007669"/>
    <property type="project" value="UniProtKB-KW"/>
</dbReference>
<dbReference type="EMBL" id="CP001649">
    <property type="protein sequence ID" value="ACS80903.1"/>
    <property type="molecule type" value="Genomic_DNA"/>
</dbReference>
<dbReference type="PANTHER" id="PTHR30176">
    <property type="entry name" value="FERREDOXIN-TYPE PROTEIN NAPH"/>
    <property type="match status" value="1"/>
</dbReference>
<feature type="transmembrane region" description="Helical" evidence="7">
    <location>
        <begin position="299"/>
        <end position="321"/>
    </location>
</feature>
<dbReference type="InterPro" id="IPR051684">
    <property type="entry name" value="Electron_Trans/Redox"/>
</dbReference>
<dbReference type="PANTHER" id="PTHR30176:SF3">
    <property type="entry name" value="FERREDOXIN-TYPE PROTEIN NAPH"/>
    <property type="match status" value="1"/>
</dbReference>